<dbReference type="RefSeq" id="XP_035826322.1">
    <property type="nucleotide sequence ID" value="XM_035970429.1"/>
</dbReference>
<gene>
    <name evidence="3" type="primary">LOC118477875</name>
</gene>
<protein>
    <submittedName>
        <fullName evidence="3">Uncharacterized protein LOC118477875</fullName>
    </submittedName>
</protein>
<dbReference type="GeneID" id="118477875"/>
<proteinExistence type="predicted"/>
<dbReference type="InterPro" id="IPR019019">
    <property type="entry name" value="H-type_lectin_domain"/>
</dbReference>
<dbReference type="InterPro" id="IPR052487">
    <property type="entry name" value="Galactose-binding_lectin"/>
</dbReference>
<evidence type="ECO:0000259" key="1">
    <source>
        <dbReference type="Pfam" id="PF09458"/>
    </source>
</evidence>
<dbReference type="InterPro" id="IPR037221">
    <property type="entry name" value="H-type_lectin_dom_sf"/>
</dbReference>
<evidence type="ECO:0000313" key="2">
    <source>
        <dbReference type="Proteomes" id="UP000694888"/>
    </source>
</evidence>
<organism evidence="2 3">
    <name type="scientific">Aplysia californica</name>
    <name type="common">California sea hare</name>
    <dbReference type="NCBI Taxonomy" id="6500"/>
    <lineage>
        <taxon>Eukaryota</taxon>
        <taxon>Metazoa</taxon>
        <taxon>Spiralia</taxon>
        <taxon>Lophotrochozoa</taxon>
        <taxon>Mollusca</taxon>
        <taxon>Gastropoda</taxon>
        <taxon>Heterobranchia</taxon>
        <taxon>Euthyneura</taxon>
        <taxon>Tectipleura</taxon>
        <taxon>Aplysiida</taxon>
        <taxon>Aplysioidea</taxon>
        <taxon>Aplysiidae</taxon>
        <taxon>Aplysia</taxon>
    </lineage>
</organism>
<dbReference type="PANTHER" id="PTHR46938">
    <property type="entry name" value="DISCOIDIN-1 SUBUNIT A-RELATED-RELATED"/>
    <property type="match status" value="1"/>
</dbReference>
<dbReference type="Proteomes" id="UP000694888">
    <property type="component" value="Unplaced"/>
</dbReference>
<dbReference type="Pfam" id="PF09458">
    <property type="entry name" value="H_lectin"/>
    <property type="match status" value="1"/>
</dbReference>
<dbReference type="SUPFAM" id="SSF141086">
    <property type="entry name" value="Agglutinin HPA-like"/>
    <property type="match status" value="1"/>
</dbReference>
<accession>A0ABM1VV80</accession>
<feature type="domain" description="H-type lectin" evidence="1">
    <location>
        <begin position="89"/>
        <end position="149"/>
    </location>
</feature>
<reference evidence="3" key="1">
    <citation type="submission" date="2025-08" db="UniProtKB">
        <authorList>
            <consortium name="RefSeq"/>
        </authorList>
    </citation>
    <scope>IDENTIFICATION</scope>
</reference>
<sequence length="153" mass="17392">MSDKKISDCSLIRFYFCTPQVSHIRQLESEKASLGNEFEQINNDLATQQSLLASCCQPKHVETGIVHCGDSTHWKNDEQGDWSNLVSHTFQRAYDQSPTMKLGVVALDHDKNANTRFYVEVLKVDEKGFTVKCSTWADSRLFDISVSWISLSQ</sequence>
<name>A0ABM1VV80_APLCA</name>
<evidence type="ECO:0000313" key="3">
    <source>
        <dbReference type="RefSeq" id="XP_035826322.1"/>
    </source>
</evidence>
<dbReference type="Gene3D" id="2.60.40.2080">
    <property type="match status" value="1"/>
</dbReference>
<keyword evidence="2" id="KW-1185">Reference proteome</keyword>